<evidence type="ECO:0000313" key="2">
    <source>
        <dbReference type="EMBL" id="KAH0232192.1"/>
    </source>
</evidence>
<feature type="region of interest" description="Disordered" evidence="1">
    <location>
        <begin position="123"/>
        <end position="344"/>
    </location>
</feature>
<reference evidence="2" key="2">
    <citation type="submission" date="2021-08" db="EMBL/GenBank/DDBJ databases">
        <authorList>
            <person name="Gostincar C."/>
            <person name="Sun X."/>
            <person name="Song Z."/>
            <person name="Gunde-Cimerman N."/>
        </authorList>
    </citation>
    <scope>NUCLEOTIDE SEQUENCE</scope>
    <source>
        <strain evidence="2">EXF-8016</strain>
    </source>
</reference>
<feature type="compositionally biased region" description="Low complexity" evidence="1">
    <location>
        <begin position="202"/>
        <end position="233"/>
    </location>
</feature>
<dbReference type="OrthoDB" id="10395981at2759"/>
<feature type="non-terminal residue" evidence="2">
    <location>
        <position position="344"/>
    </location>
</feature>
<organism evidence="2 3">
    <name type="scientific">Aureobasidium melanogenum</name>
    <name type="common">Aureobasidium pullulans var. melanogenum</name>
    <dbReference type="NCBI Taxonomy" id="46634"/>
    <lineage>
        <taxon>Eukaryota</taxon>
        <taxon>Fungi</taxon>
        <taxon>Dikarya</taxon>
        <taxon>Ascomycota</taxon>
        <taxon>Pezizomycotina</taxon>
        <taxon>Dothideomycetes</taxon>
        <taxon>Dothideomycetidae</taxon>
        <taxon>Dothideales</taxon>
        <taxon>Saccotheciaceae</taxon>
        <taxon>Aureobasidium</taxon>
    </lineage>
</organism>
<sequence length="344" mass="36853">MGPEPQTKTEAANAITTLRSSFHSSAEAISNLEQYIHHLENLLLEELGREEFSRRLENLILRDQRNEESLFIPDDDSICRKRGSSSTEVGSSQKKIRSDSLVSSLTGVSGLGRSILEGAKVLHSDSPDVSPKTARKASVLEVPATDAQQKPTTVKQMARRPIIAPRLKPHRGSQSAMLPNKQPSSNFHSGSQSALLPNVRPSSNIPSASSFSLERRSSISAAPPSATHISSTSSRRDSVQSETASKQSRSGSVSSIHNTPSVSGPNFSNSARPTTMTHALPNKPVFPSAHASTSSTKGSSSRQGLSLTNKPGSGSSKPAPSLEKQQQQQPLSLTRKPWRAAKKA</sequence>
<feature type="compositionally biased region" description="Polar residues" evidence="1">
    <location>
        <begin position="172"/>
        <end position="195"/>
    </location>
</feature>
<name>A0A9P8GMR5_AURME</name>
<reference evidence="2" key="1">
    <citation type="journal article" date="2021" name="J Fungi (Basel)">
        <title>Virulence traits and population genomics of the black yeast Aureobasidium melanogenum.</title>
        <authorList>
            <person name="Cernosa A."/>
            <person name="Sun X."/>
            <person name="Gostincar C."/>
            <person name="Fang C."/>
            <person name="Gunde-Cimerman N."/>
            <person name="Song Z."/>
        </authorList>
    </citation>
    <scope>NUCLEOTIDE SEQUENCE</scope>
    <source>
        <strain evidence="2">EXF-8016</strain>
    </source>
</reference>
<comment type="caution">
    <text evidence="2">The sequence shown here is derived from an EMBL/GenBank/DDBJ whole genome shotgun (WGS) entry which is preliminary data.</text>
</comment>
<feature type="compositionally biased region" description="Polar residues" evidence="1">
    <location>
        <begin position="242"/>
        <end position="277"/>
    </location>
</feature>
<feature type="compositionally biased region" description="Polar residues" evidence="1">
    <location>
        <begin position="146"/>
        <end position="155"/>
    </location>
</feature>
<dbReference type="Proteomes" id="UP000767238">
    <property type="component" value="Unassembled WGS sequence"/>
</dbReference>
<gene>
    <name evidence="2" type="ORF">KCV03_g1364</name>
</gene>
<accession>A0A9P8GMR5</accession>
<dbReference type="EMBL" id="JAHFYH010000005">
    <property type="protein sequence ID" value="KAH0232192.1"/>
    <property type="molecule type" value="Genomic_DNA"/>
</dbReference>
<proteinExistence type="predicted"/>
<evidence type="ECO:0000256" key="1">
    <source>
        <dbReference type="SAM" id="MobiDB-lite"/>
    </source>
</evidence>
<protein>
    <submittedName>
        <fullName evidence="2">Uncharacterized protein</fullName>
    </submittedName>
</protein>
<feature type="compositionally biased region" description="Low complexity" evidence="1">
    <location>
        <begin position="288"/>
        <end position="321"/>
    </location>
</feature>
<feature type="compositionally biased region" description="Polar residues" evidence="1">
    <location>
        <begin position="323"/>
        <end position="332"/>
    </location>
</feature>
<evidence type="ECO:0000313" key="3">
    <source>
        <dbReference type="Proteomes" id="UP000767238"/>
    </source>
</evidence>
<dbReference type="AlphaFoldDB" id="A0A9P8GMR5"/>